<dbReference type="CDD" id="cd00520">
    <property type="entry name" value="RRF"/>
    <property type="match status" value="1"/>
</dbReference>
<accession>A0A1A7R6Q4</accession>
<dbReference type="FunFam" id="1.10.132.20:FF:000001">
    <property type="entry name" value="Ribosome-recycling factor"/>
    <property type="match status" value="1"/>
</dbReference>
<dbReference type="HAMAP" id="MF_00040">
    <property type="entry name" value="RRF"/>
    <property type="match status" value="1"/>
</dbReference>
<dbReference type="GO" id="GO:0006415">
    <property type="term" value="P:translational termination"/>
    <property type="evidence" value="ECO:0007669"/>
    <property type="project" value="UniProtKB-UniRule"/>
</dbReference>
<dbReference type="SUPFAM" id="SSF55194">
    <property type="entry name" value="Ribosome recycling factor, RRF"/>
    <property type="match status" value="1"/>
</dbReference>
<keyword evidence="3 6" id="KW-0963">Cytoplasm</keyword>
<dbReference type="NCBIfam" id="TIGR00496">
    <property type="entry name" value="frr"/>
    <property type="match status" value="1"/>
</dbReference>
<dbReference type="Pfam" id="PF01765">
    <property type="entry name" value="RRF"/>
    <property type="match status" value="1"/>
</dbReference>
<dbReference type="OrthoDB" id="9804006at2"/>
<name>A0A1A7R6Q4_9FLAO</name>
<dbReference type="Gene3D" id="1.10.132.20">
    <property type="entry name" value="Ribosome-recycling factor"/>
    <property type="match status" value="1"/>
</dbReference>
<dbReference type="Proteomes" id="UP000248987">
    <property type="component" value="Unassembled WGS sequence"/>
</dbReference>
<keyword evidence="4 6" id="KW-0648">Protein biosynthesis</keyword>
<dbReference type="FunFam" id="3.30.1360.40:FF:000001">
    <property type="entry name" value="Ribosome-recycling factor"/>
    <property type="match status" value="1"/>
</dbReference>
<evidence type="ECO:0000256" key="5">
    <source>
        <dbReference type="ARBA" id="ARBA00025050"/>
    </source>
</evidence>
<comment type="subcellular location">
    <subcellularLocation>
        <location evidence="1 6">Cytoplasm</location>
    </subcellularLocation>
</comment>
<dbReference type="PANTHER" id="PTHR20982">
    <property type="entry name" value="RIBOSOME RECYCLING FACTOR"/>
    <property type="match status" value="1"/>
</dbReference>
<evidence type="ECO:0000256" key="1">
    <source>
        <dbReference type="ARBA" id="ARBA00004496"/>
    </source>
</evidence>
<dbReference type="GO" id="GO:0005737">
    <property type="term" value="C:cytoplasm"/>
    <property type="evidence" value="ECO:0007669"/>
    <property type="project" value="UniProtKB-SubCell"/>
</dbReference>
<dbReference type="GO" id="GO:0043023">
    <property type="term" value="F:ribosomal large subunit binding"/>
    <property type="evidence" value="ECO:0007669"/>
    <property type="project" value="TreeGrafter"/>
</dbReference>
<dbReference type="AlphaFoldDB" id="A0A1A7R6Q4"/>
<evidence type="ECO:0000256" key="4">
    <source>
        <dbReference type="ARBA" id="ARBA00022917"/>
    </source>
</evidence>
<dbReference type="InterPro" id="IPR002661">
    <property type="entry name" value="Ribosome_recyc_fac"/>
</dbReference>
<dbReference type="RefSeq" id="WP_066431858.1">
    <property type="nucleotide sequence ID" value="NZ_LZRN01000007.1"/>
</dbReference>
<dbReference type="PANTHER" id="PTHR20982:SF3">
    <property type="entry name" value="MITOCHONDRIAL RIBOSOME RECYCLING FACTOR PSEUDO 1"/>
    <property type="match status" value="1"/>
</dbReference>
<sequence>MNDDIKFILDSTQEAMDMAIKHLEKQFVNIRAGKASPAMLGSVMVNYYGAQTPLSQVANVNTPDGRTITVQPWEKKMLQEIERGIQIANLGFNPMNNGDVIIINVPPLTEERRRELAKQAKMEAEDAKIGVRSARKDANTEIKNLEDVSEDLQTNAEVDVQHLTDKYVKKIDDILEVKEKEIMTV</sequence>
<dbReference type="EMBL" id="QLLQ01000003">
    <property type="protein sequence ID" value="RAJ25953.1"/>
    <property type="molecule type" value="Genomic_DNA"/>
</dbReference>
<evidence type="ECO:0000259" key="7">
    <source>
        <dbReference type="Pfam" id="PF01765"/>
    </source>
</evidence>
<evidence type="ECO:0000313" key="8">
    <source>
        <dbReference type="EMBL" id="RAJ25953.1"/>
    </source>
</evidence>
<dbReference type="InterPro" id="IPR023584">
    <property type="entry name" value="Ribosome_recyc_fac_dom"/>
</dbReference>
<protein>
    <recommendedName>
        <fullName evidence="6">Ribosome-recycling factor</fullName>
        <shortName evidence="6">RRF</shortName>
    </recommendedName>
    <alternativeName>
        <fullName evidence="6">Ribosome-releasing factor</fullName>
    </alternativeName>
</protein>
<comment type="function">
    <text evidence="5 6">Responsible for the release of ribosomes from messenger RNA at the termination of protein biosynthesis. May increase the efficiency of translation by recycling ribosomes from one round of translation to another.</text>
</comment>
<comment type="caution">
    <text evidence="8">The sequence shown here is derived from an EMBL/GenBank/DDBJ whole genome shotgun (WGS) entry which is preliminary data.</text>
</comment>
<gene>
    <name evidence="6" type="primary">frr</name>
    <name evidence="8" type="ORF">LX77_01372</name>
</gene>
<dbReference type="InterPro" id="IPR036191">
    <property type="entry name" value="RRF_sf"/>
</dbReference>
<dbReference type="Gene3D" id="3.30.1360.40">
    <property type="match status" value="1"/>
</dbReference>
<feature type="domain" description="Ribosome recycling factor" evidence="7">
    <location>
        <begin position="23"/>
        <end position="183"/>
    </location>
</feature>
<comment type="similarity">
    <text evidence="2 6">Belongs to the RRF family.</text>
</comment>
<keyword evidence="9" id="KW-1185">Reference proteome</keyword>
<proteinExistence type="inferred from homology"/>
<organism evidence="8 9">
    <name type="scientific">Gelidibacter algens</name>
    <dbReference type="NCBI Taxonomy" id="49280"/>
    <lineage>
        <taxon>Bacteria</taxon>
        <taxon>Pseudomonadati</taxon>
        <taxon>Bacteroidota</taxon>
        <taxon>Flavobacteriia</taxon>
        <taxon>Flavobacteriales</taxon>
        <taxon>Flavobacteriaceae</taxon>
        <taxon>Gelidibacter</taxon>
    </lineage>
</organism>
<evidence type="ECO:0000256" key="3">
    <source>
        <dbReference type="ARBA" id="ARBA00022490"/>
    </source>
</evidence>
<evidence type="ECO:0000256" key="6">
    <source>
        <dbReference type="HAMAP-Rule" id="MF_00040"/>
    </source>
</evidence>
<evidence type="ECO:0000256" key="2">
    <source>
        <dbReference type="ARBA" id="ARBA00005912"/>
    </source>
</evidence>
<reference evidence="8 9" key="1">
    <citation type="submission" date="2018-06" db="EMBL/GenBank/DDBJ databases">
        <title>Genomic Encyclopedia of Archaeal and Bacterial Type Strains, Phase II (KMG-II): from individual species to whole genera.</title>
        <authorList>
            <person name="Goeker M."/>
        </authorList>
    </citation>
    <scope>NUCLEOTIDE SEQUENCE [LARGE SCALE GENOMIC DNA]</scope>
    <source>
        <strain evidence="8 9">DSM 12408</strain>
    </source>
</reference>
<evidence type="ECO:0000313" key="9">
    <source>
        <dbReference type="Proteomes" id="UP000248987"/>
    </source>
</evidence>
<dbReference type="STRING" id="49280.A9996_05210"/>